<dbReference type="GO" id="GO:0006400">
    <property type="term" value="P:tRNA modification"/>
    <property type="evidence" value="ECO:0007669"/>
    <property type="project" value="InterPro"/>
</dbReference>
<dbReference type="Gene3D" id="3.20.20.105">
    <property type="entry name" value="Queuine tRNA-ribosyltransferase-like"/>
    <property type="match status" value="1"/>
</dbReference>
<dbReference type="PhylomeDB" id="A0A060T9N7"/>
<feature type="domain" description="tRNA-guanine(15) transglycosylase-like" evidence="1">
    <location>
        <begin position="18"/>
        <end position="376"/>
    </location>
</feature>
<proteinExistence type="predicted"/>
<evidence type="ECO:0000313" key="2">
    <source>
        <dbReference type="EMBL" id="CDP35597.1"/>
    </source>
</evidence>
<dbReference type="InterPro" id="IPR050852">
    <property type="entry name" value="Queuine_tRNA-ribosyltrfase"/>
</dbReference>
<protein>
    <submittedName>
        <fullName evidence="2">ARAD1C39160p</fullName>
    </submittedName>
</protein>
<dbReference type="EMBL" id="HG937693">
    <property type="protein sequence ID" value="CDP35597.1"/>
    <property type="molecule type" value="Genomic_DNA"/>
</dbReference>
<evidence type="ECO:0000259" key="1">
    <source>
        <dbReference type="Pfam" id="PF01702"/>
    </source>
</evidence>
<dbReference type="PANTHER" id="PTHR46064:SF1">
    <property type="entry name" value="QUEUINE TRNA-RIBOSYLTRANSFERASE ACCESSORY SUBUNIT 2"/>
    <property type="match status" value="1"/>
</dbReference>
<accession>A0A060T9N7</accession>
<dbReference type="AlphaFoldDB" id="A0A060T9N7"/>
<reference evidence="2" key="1">
    <citation type="submission" date="2014-02" db="EMBL/GenBank/DDBJ databases">
        <authorList>
            <person name="Genoscope - CEA"/>
        </authorList>
    </citation>
    <scope>NUCLEOTIDE SEQUENCE</scope>
    <source>
        <strain evidence="2">LS3</strain>
    </source>
</reference>
<reference evidence="2" key="2">
    <citation type="submission" date="2014-06" db="EMBL/GenBank/DDBJ databases">
        <title>The complete genome of Blastobotrys (Arxula) adeninivorans LS3 - a yeast of biotechnological interest.</title>
        <authorList>
            <person name="Kunze G."/>
            <person name="Gaillardin C."/>
            <person name="Czernicka M."/>
            <person name="Durrens P."/>
            <person name="Martin T."/>
            <person name="Boer E."/>
            <person name="Gabaldon T."/>
            <person name="Cruz J."/>
            <person name="Talla E."/>
            <person name="Marck C."/>
            <person name="Goffeau A."/>
            <person name="Barbe V."/>
            <person name="Baret P."/>
            <person name="Baronian K."/>
            <person name="Beier S."/>
            <person name="Bleykasten C."/>
            <person name="Bode R."/>
            <person name="Casaregola S."/>
            <person name="Despons L."/>
            <person name="Fairhead C."/>
            <person name="Giersberg M."/>
            <person name="Gierski P."/>
            <person name="Hahnel U."/>
            <person name="Hartmann A."/>
            <person name="Jankowska D."/>
            <person name="Jubin C."/>
            <person name="Jung P."/>
            <person name="Lafontaine I."/>
            <person name="Leh-Louis V."/>
            <person name="Lemaire M."/>
            <person name="Marcet-Houben M."/>
            <person name="Mascher M."/>
            <person name="Morel G."/>
            <person name="Richard G.-F."/>
            <person name="Riechen J."/>
            <person name="Sacerdot C."/>
            <person name="Sarkar A."/>
            <person name="Savel G."/>
            <person name="Schacherer J."/>
            <person name="Sherman D."/>
            <person name="Straub M.-L."/>
            <person name="Stein N."/>
            <person name="Thierry A."/>
            <person name="Trautwein-Schult A."/>
            <person name="Westhof E."/>
            <person name="Worch S."/>
            <person name="Dujon B."/>
            <person name="Souciet J.-L."/>
            <person name="Wincker P."/>
            <person name="Scholz U."/>
            <person name="Neuveglise N."/>
        </authorList>
    </citation>
    <scope>NUCLEOTIDE SEQUENCE</scope>
    <source>
        <strain evidence="2">LS3</strain>
    </source>
</reference>
<name>A0A060T9N7_BLAAD</name>
<dbReference type="Pfam" id="PF01702">
    <property type="entry name" value="TGT"/>
    <property type="match status" value="1"/>
</dbReference>
<organism evidence="2">
    <name type="scientific">Blastobotrys adeninivorans</name>
    <name type="common">Yeast</name>
    <name type="synonym">Arxula adeninivorans</name>
    <dbReference type="NCBI Taxonomy" id="409370"/>
    <lineage>
        <taxon>Eukaryota</taxon>
        <taxon>Fungi</taxon>
        <taxon>Dikarya</taxon>
        <taxon>Ascomycota</taxon>
        <taxon>Saccharomycotina</taxon>
        <taxon>Dipodascomycetes</taxon>
        <taxon>Dipodascales</taxon>
        <taxon>Trichomonascaceae</taxon>
        <taxon>Blastobotrys</taxon>
    </lineage>
</organism>
<dbReference type="SUPFAM" id="SSF51713">
    <property type="entry name" value="tRNA-guanine transglycosylase"/>
    <property type="match status" value="1"/>
</dbReference>
<dbReference type="InterPro" id="IPR002616">
    <property type="entry name" value="tRNA_ribo_trans-like"/>
</dbReference>
<gene>
    <name evidence="2" type="ORF">GNLVRS02_ARAD1C39160g</name>
</gene>
<dbReference type="InterPro" id="IPR036511">
    <property type="entry name" value="TGT-like_sf"/>
</dbReference>
<sequence>MEQMSIPRGFQVLSGSSGPRLGAYTTRFGKQISTPAPIFLANRGAFPHLTPDNVSAIKEDMPVLSLAAEDFLDKLPERDQVPIFKLKRKVLALPNDPSCVIVSARRNDPVPLIQPNADDSICIDTCEGTKKMSLDTYFDVVSAINPDIVIAPLDLPNLSPEGRPGHNRARKMAIRTERWLARVIDGKSNGGDIFASVLPSSVSDKSASEYNTFLSNHRARVSGLAFSEPENAAQRSEALGMSAAARMLHGPCEMPQDILQAIGDGIDLVPADLSTRAVSAGVALTFEFPPQSSNTQPIGLNLWEDKYSTDLTPLGPATGPHHRAYIRHLLHAREMTGDVLLQLHNVRTVSNFFTAIRQSIANGTFTADCEKFLQVYGTAQQAAQLFDKPQQQAQASTFRQL</sequence>
<dbReference type="PANTHER" id="PTHR46064">
    <property type="entry name" value="QUEUINE TRNA-RIBOSYLTRANSFERASE ACCESSORY SUBUNIT 2"/>
    <property type="match status" value="1"/>
</dbReference>